<name>A0ABU7WFY7_9GAMM</name>
<keyword evidence="6 8" id="KW-0472">Membrane</keyword>
<proteinExistence type="inferred from homology"/>
<dbReference type="InterPro" id="IPR000531">
    <property type="entry name" value="Beta-barrel_TonB"/>
</dbReference>
<evidence type="ECO:0000259" key="11">
    <source>
        <dbReference type="Pfam" id="PF00593"/>
    </source>
</evidence>
<dbReference type="Gene3D" id="2.40.170.20">
    <property type="entry name" value="TonB-dependent receptor, beta-barrel domain"/>
    <property type="match status" value="1"/>
</dbReference>
<feature type="domain" description="TonB-dependent receptor-like beta-barrel" evidence="11">
    <location>
        <begin position="464"/>
        <end position="906"/>
    </location>
</feature>
<dbReference type="InterPro" id="IPR012910">
    <property type="entry name" value="Plug_dom"/>
</dbReference>
<evidence type="ECO:0000259" key="12">
    <source>
        <dbReference type="Pfam" id="PF07715"/>
    </source>
</evidence>
<dbReference type="RefSeq" id="WP_332078587.1">
    <property type="nucleotide sequence ID" value="NZ_JAZHBM010000002.1"/>
</dbReference>
<evidence type="ECO:0000256" key="5">
    <source>
        <dbReference type="ARBA" id="ARBA00023077"/>
    </source>
</evidence>
<evidence type="ECO:0000256" key="8">
    <source>
        <dbReference type="PROSITE-ProRule" id="PRU01360"/>
    </source>
</evidence>
<dbReference type="Gene3D" id="2.170.130.10">
    <property type="entry name" value="TonB-dependent receptor, plug domain"/>
    <property type="match status" value="1"/>
</dbReference>
<evidence type="ECO:0000256" key="6">
    <source>
        <dbReference type="ARBA" id="ARBA00023136"/>
    </source>
</evidence>
<feature type="chain" id="PRO_5046434358" evidence="10">
    <location>
        <begin position="27"/>
        <end position="939"/>
    </location>
</feature>
<dbReference type="PANTHER" id="PTHR40980">
    <property type="entry name" value="PLUG DOMAIN-CONTAINING PROTEIN"/>
    <property type="match status" value="1"/>
</dbReference>
<gene>
    <name evidence="13" type="ORF">V3391_11745</name>
</gene>
<dbReference type="CDD" id="cd01347">
    <property type="entry name" value="ligand_gated_channel"/>
    <property type="match status" value="1"/>
</dbReference>
<dbReference type="PROSITE" id="PS51257">
    <property type="entry name" value="PROKAR_LIPOPROTEIN"/>
    <property type="match status" value="1"/>
</dbReference>
<evidence type="ECO:0000256" key="9">
    <source>
        <dbReference type="RuleBase" id="RU003357"/>
    </source>
</evidence>
<dbReference type="InterPro" id="IPR036942">
    <property type="entry name" value="Beta-barrel_TonB_sf"/>
</dbReference>
<evidence type="ECO:0000256" key="7">
    <source>
        <dbReference type="ARBA" id="ARBA00023237"/>
    </source>
</evidence>
<keyword evidence="3 8" id="KW-1134">Transmembrane beta strand</keyword>
<accession>A0ABU7WFY7</accession>
<dbReference type="EMBL" id="JAZHBM010000002">
    <property type="protein sequence ID" value="MEF3082879.1"/>
    <property type="molecule type" value="Genomic_DNA"/>
</dbReference>
<dbReference type="InterPro" id="IPR039426">
    <property type="entry name" value="TonB-dep_rcpt-like"/>
</dbReference>
<dbReference type="InterPro" id="IPR010104">
    <property type="entry name" value="TonB_rcpt_bac"/>
</dbReference>
<sequence length="939" mass="104157">MSPSRTVLAAAIAATLALACPQPATAQPSSVDTIAAMANTIVGKVSEASRGVSLEGAIVTVDGRQVSTDREGFFRVTGLAPGRYPLQVDYLGYTRHLSDVEVGDTRGAQVEVTLRSTVAATDMGVVEVRASRDAQAMALNQQRASTNYVNVVSADLLGQFPDNNIAESTQRIPGVSIERDQGEGRYVTVRGAPKEFTTVTIDGVQLANPDAASRGVELDTIPSDVIAALEVTKAITPDMDGDAIAGNINIRTQSALDREGLTLRASAAGGKYQLGDGDNQRYNATIGNRFGADGNIGVLISGSISKQGRFTDNVETLYSRIGADTFAPSEIQIKDYEGLRTRKGITGRFDYRINPDNLVYFVVSDSNFVDREFRDNLTIALDNYATGSDETTGRARATFDKELRERTYDKSIRTYNLAGEHFLGEMWKLDWQASQSRATKTTSPRMQYIFRSSVRPQFAYDYANPDFPTWTILGRPDAPASGVNLPESWYAFRRLNDRYEYGEEDENALRVDLGRQQTFLGDSGDIKFGVRARQRDKMFDDERYRNGSASDFAGLGIRYSDMLCDSLSNNFDYFLTGRRFCRDIFDKYAGPLLESGNHARLIPDSLTGDYRAEENVYAGYARIDANWDALTMIAGVRYERTELEGSALQFDEDSGDVLPQTASRSYGNVLPSLHFRYEANPDSILRAAYSTAINRPDFIHTAPYRVIGEADDLNVIAISEGNPLVREAFAHNLDLSFEHYLRPLGLMSAALFYKRIDDPLFVASRDEAAGPGQVFRITRAENGEKGRIYGAELSWQQTFDRLPGALSGLGVYANYTYAKSKAELPFDLGETELPGTSRTNYNVALTYEKSGLNARLAYNYRSKFIQSFDISNPELNVYWNDRASLDFSTSYTLGDGWSVFGEINNIQDTKQIRFQGQRNRVLEMEGFGRSWLAGVRYQF</sequence>
<keyword evidence="7 8" id="KW-0998">Cell outer membrane</keyword>
<comment type="caution">
    <text evidence="13">The sequence shown here is derived from an EMBL/GenBank/DDBJ whole genome shotgun (WGS) entry which is preliminary data.</text>
</comment>
<keyword evidence="4 8" id="KW-0812">Transmembrane</keyword>
<dbReference type="Pfam" id="PF07715">
    <property type="entry name" value="Plug"/>
    <property type="match status" value="1"/>
</dbReference>
<dbReference type="PANTHER" id="PTHR40980:SF4">
    <property type="entry name" value="TONB-DEPENDENT RECEPTOR-LIKE BETA-BARREL DOMAIN-CONTAINING PROTEIN"/>
    <property type="match status" value="1"/>
</dbReference>
<protein>
    <submittedName>
        <fullName evidence="13">TonB-dependent receptor</fullName>
    </submittedName>
</protein>
<keyword evidence="14" id="KW-1185">Reference proteome</keyword>
<evidence type="ECO:0000313" key="14">
    <source>
        <dbReference type="Proteomes" id="UP001358324"/>
    </source>
</evidence>
<reference evidence="13 14" key="1">
    <citation type="submission" date="2024-01" db="EMBL/GenBank/DDBJ databases">
        <title>Novel species of the genus Luteimonas isolated from rivers.</title>
        <authorList>
            <person name="Lu H."/>
        </authorList>
    </citation>
    <scope>NUCLEOTIDE SEQUENCE [LARGE SCALE GENOMIC DNA]</scope>
    <source>
        <strain evidence="13 14">SMYT11W</strain>
    </source>
</reference>
<dbReference type="Proteomes" id="UP001358324">
    <property type="component" value="Unassembled WGS sequence"/>
</dbReference>
<feature type="domain" description="TonB-dependent receptor plug" evidence="12">
    <location>
        <begin position="142"/>
        <end position="246"/>
    </location>
</feature>
<dbReference type="NCBIfam" id="TIGR01782">
    <property type="entry name" value="TonB-Xanth-Caul"/>
    <property type="match status" value="1"/>
</dbReference>
<evidence type="ECO:0000256" key="3">
    <source>
        <dbReference type="ARBA" id="ARBA00022452"/>
    </source>
</evidence>
<feature type="signal peptide" evidence="10">
    <location>
        <begin position="1"/>
        <end position="26"/>
    </location>
</feature>
<dbReference type="SUPFAM" id="SSF56935">
    <property type="entry name" value="Porins"/>
    <property type="match status" value="1"/>
</dbReference>
<dbReference type="Pfam" id="PF13620">
    <property type="entry name" value="CarboxypepD_reg"/>
    <property type="match status" value="1"/>
</dbReference>
<dbReference type="PROSITE" id="PS52016">
    <property type="entry name" value="TONB_DEPENDENT_REC_3"/>
    <property type="match status" value="1"/>
</dbReference>
<comment type="subcellular location">
    <subcellularLocation>
        <location evidence="1 8">Cell outer membrane</location>
        <topology evidence="1 8">Multi-pass membrane protein</topology>
    </subcellularLocation>
</comment>
<dbReference type="Gene3D" id="2.60.40.1120">
    <property type="entry name" value="Carboxypeptidase-like, regulatory domain"/>
    <property type="match status" value="1"/>
</dbReference>
<dbReference type="Pfam" id="PF00593">
    <property type="entry name" value="TonB_dep_Rec_b-barrel"/>
    <property type="match status" value="1"/>
</dbReference>
<keyword evidence="5 9" id="KW-0798">TonB box</keyword>
<evidence type="ECO:0000256" key="10">
    <source>
        <dbReference type="SAM" id="SignalP"/>
    </source>
</evidence>
<organism evidence="13 14">
    <name type="scientific">Luteimonas flava</name>
    <dbReference type="NCBI Taxonomy" id="3115822"/>
    <lineage>
        <taxon>Bacteria</taxon>
        <taxon>Pseudomonadati</taxon>
        <taxon>Pseudomonadota</taxon>
        <taxon>Gammaproteobacteria</taxon>
        <taxon>Lysobacterales</taxon>
        <taxon>Lysobacteraceae</taxon>
        <taxon>Luteimonas</taxon>
    </lineage>
</organism>
<evidence type="ECO:0000256" key="1">
    <source>
        <dbReference type="ARBA" id="ARBA00004571"/>
    </source>
</evidence>
<evidence type="ECO:0000313" key="13">
    <source>
        <dbReference type="EMBL" id="MEF3082879.1"/>
    </source>
</evidence>
<comment type="similarity">
    <text evidence="8 9">Belongs to the TonB-dependent receptor family.</text>
</comment>
<dbReference type="SUPFAM" id="SSF49464">
    <property type="entry name" value="Carboxypeptidase regulatory domain-like"/>
    <property type="match status" value="1"/>
</dbReference>
<dbReference type="InterPro" id="IPR037066">
    <property type="entry name" value="Plug_dom_sf"/>
</dbReference>
<evidence type="ECO:0000256" key="4">
    <source>
        <dbReference type="ARBA" id="ARBA00022692"/>
    </source>
</evidence>
<keyword evidence="13" id="KW-0675">Receptor</keyword>
<keyword evidence="2 8" id="KW-0813">Transport</keyword>
<evidence type="ECO:0000256" key="2">
    <source>
        <dbReference type="ARBA" id="ARBA00022448"/>
    </source>
</evidence>
<dbReference type="InterPro" id="IPR008969">
    <property type="entry name" value="CarboxyPept-like_regulatory"/>
</dbReference>
<keyword evidence="10" id="KW-0732">Signal</keyword>